<feature type="compositionally biased region" description="Polar residues" evidence="1">
    <location>
        <begin position="715"/>
        <end position="735"/>
    </location>
</feature>
<gene>
    <name evidence="2" type="ORF">IQ22_00399</name>
</gene>
<protein>
    <recommendedName>
        <fullName evidence="4">Lambda family phage tail tape measure protein</fullName>
    </recommendedName>
</protein>
<reference evidence="2 3" key="1">
    <citation type="journal article" date="2015" name="Stand. Genomic Sci.">
        <title>Genomic Encyclopedia of Bacterial and Archaeal Type Strains, Phase III: the genomes of soil and plant-associated and newly described type strains.</title>
        <authorList>
            <person name="Whitman W.B."/>
            <person name="Woyke T."/>
            <person name="Klenk H.P."/>
            <person name="Zhou Y."/>
            <person name="Lilburn T.G."/>
            <person name="Beck B.J."/>
            <person name="De Vos P."/>
            <person name="Vandamme P."/>
            <person name="Eisen J.A."/>
            <person name="Garrity G."/>
            <person name="Hugenholtz P."/>
            <person name="Kyrpides N.C."/>
        </authorList>
    </citation>
    <scope>NUCLEOTIDE SEQUENCE [LARGE SCALE GENOMIC DNA]</scope>
    <source>
        <strain evidence="2 3">CGMCC 1.6858</strain>
    </source>
</reference>
<evidence type="ECO:0000256" key="1">
    <source>
        <dbReference type="SAM" id="MobiDB-lite"/>
    </source>
</evidence>
<feature type="region of interest" description="Disordered" evidence="1">
    <location>
        <begin position="715"/>
        <end position="745"/>
    </location>
</feature>
<dbReference type="RefSeq" id="WP_145137231.1">
    <property type="nucleotide sequence ID" value="NZ_VLKY01000001.1"/>
</dbReference>
<dbReference type="Proteomes" id="UP000316905">
    <property type="component" value="Unassembled WGS sequence"/>
</dbReference>
<comment type="caution">
    <text evidence="2">The sequence shown here is derived from an EMBL/GenBank/DDBJ whole genome shotgun (WGS) entry which is preliminary data.</text>
</comment>
<evidence type="ECO:0008006" key="4">
    <source>
        <dbReference type="Google" id="ProtNLM"/>
    </source>
</evidence>
<accession>A0A562QPK6</accession>
<evidence type="ECO:0000313" key="3">
    <source>
        <dbReference type="Proteomes" id="UP000316905"/>
    </source>
</evidence>
<dbReference type="OrthoDB" id="6174294at2"/>
<name>A0A562QPK6_9PSED</name>
<keyword evidence="3" id="KW-1185">Reference proteome</keyword>
<evidence type="ECO:0000313" key="2">
    <source>
        <dbReference type="EMBL" id="TWI58691.1"/>
    </source>
</evidence>
<dbReference type="EMBL" id="VLKY01000001">
    <property type="protein sequence ID" value="TWI58691.1"/>
    <property type="molecule type" value="Genomic_DNA"/>
</dbReference>
<organism evidence="2 3">
    <name type="scientific">Pseudomonas duriflava</name>
    <dbReference type="NCBI Taxonomy" id="459528"/>
    <lineage>
        <taxon>Bacteria</taxon>
        <taxon>Pseudomonadati</taxon>
        <taxon>Pseudomonadota</taxon>
        <taxon>Gammaproteobacteria</taxon>
        <taxon>Pseudomonadales</taxon>
        <taxon>Pseudomonadaceae</taxon>
        <taxon>Pseudomonas</taxon>
    </lineage>
</organism>
<proteinExistence type="predicted"/>
<dbReference type="AlphaFoldDB" id="A0A562QPK6"/>
<sequence>MASRSLGTLTLDLVAKTGGFVAGMDQAERSSEKWRRQVEQNMKAAGTAVAGASAATVAALAAMTVSTVNNAKEISRFAAVSGASVEEFQRMAVGARQAGIENDKLADIFKDVSDKLGDYATTGGGELKDFFDTAAKQAGVTADSFKGLSGPAALGLFVDTLDKAGASQQQVTFFMESLADDASLLYPLMKNNGEGMKAFADEAERAGAILSSDTIRQANELSAAMFLMDNATTGVKNQISTALIPVLADFARGLSTTTTDTALAATVADDLADGLRAIGKGAVGAVAGLHIAGKAIQGLYDLNEASKGEGSWWETILPPVRMYRAYESFDKIKESASGTADGLNDLALGYAGFMEKIDGQGATGGEDRLKKLGEFMSQYQDMLKGQSGSGVSSVATSATKKATDAVEQQLAALKEQAETVGMNTEALTLYRLEQDKATDSQKTLAAAYLETISAYDKQQEVMKNYSALVVDLQGDEEKLLATTKERLAVLDAAKGSIGDEEYRKTATLIIDQSTVEAPEFGGIDAEFGGASGELDKINDAQEKLEEWYQTQLDMLNQNRQARADLNAEWDAEEERIKQEHQDRLNDIERSRQNVMLTSAQNTFGSLVDITKTMAGEQSTAYKAMFAAQKAFAIAESLVAIQQGIAMAAANPFPLNLAAMASVAAATAGIVSNISAIGMAHDGIDSVPETGTWLLQKGERVTTAETSAKLDKTLSEIQGSRSGSDMSPVINITSNPDKAGQASSRKEDGRWVIDLIVADTMGDGKMQKALAQKFGLKNRGR</sequence>